<dbReference type="EMBL" id="ARXX01000032">
    <property type="protein sequence ID" value="MBF5056904.1"/>
    <property type="molecule type" value="Genomic_DNA"/>
</dbReference>
<evidence type="ECO:0008006" key="4">
    <source>
        <dbReference type="Google" id="ProtNLM"/>
    </source>
</evidence>
<organism evidence="2 3">
    <name type="scientific">Alloalcanivorax profundimaris</name>
    <dbReference type="NCBI Taxonomy" id="2735259"/>
    <lineage>
        <taxon>Bacteria</taxon>
        <taxon>Pseudomonadati</taxon>
        <taxon>Pseudomonadota</taxon>
        <taxon>Gammaproteobacteria</taxon>
        <taxon>Oceanospirillales</taxon>
        <taxon>Alcanivoracaceae</taxon>
        <taxon>Alloalcanivorax</taxon>
    </lineage>
</organism>
<reference evidence="2 3" key="1">
    <citation type="submission" date="2012-09" db="EMBL/GenBank/DDBJ databases">
        <title>Genome Sequence of alkane-degrading Bacterium Alcanivorax sp. 521-1.</title>
        <authorList>
            <person name="Lai Q."/>
            <person name="Shao Z."/>
        </authorList>
    </citation>
    <scope>NUCLEOTIDE SEQUENCE [LARGE SCALE GENOMIC DNA]</scope>
    <source>
        <strain evidence="2 3">521-1</strain>
    </source>
</reference>
<name>A0ABS0ASI1_9GAMM</name>
<accession>A0ABS0ASI1</accession>
<evidence type="ECO:0000313" key="2">
    <source>
        <dbReference type="EMBL" id="MBF5056904.1"/>
    </source>
</evidence>
<dbReference type="Proteomes" id="UP000662703">
    <property type="component" value="Unassembled WGS sequence"/>
</dbReference>
<dbReference type="Gene3D" id="1.25.40.10">
    <property type="entry name" value="Tetratricopeptide repeat domain"/>
    <property type="match status" value="1"/>
</dbReference>
<dbReference type="PROSITE" id="PS51257">
    <property type="entry name" value="PROKAR_LIPOPROTEIN"/>
    <property type="match status" value="1"/>
</dbReference>
<keyword evidence="3" id="KW-1185">Reference proteome</keyword>
<dbReference type="NCBIfam" id="NF033920">
    <property type="entry name" value="C39_PA2778_fam"/>
    <property type="match status" value="1"/>
</dbReference>
<dbReference type="SUPFAM" id="SSF48452">
    <property type="entry name" value="TPR-like"/>
    <property type="match status" value="1"/>
</dbReference>
<protein>
    <recommendedName>
        <fullName evidence="4">Peptidase C39</fullName>
    </recommendedName>
</protein>
<comment type="caution">
    <text evidence="2">The sequence shown here is derived from an EMBL/GenBank/DDBJ whole genome shotgun (WGS) entry which is preliminary data.</text>
</comment>
<evidence type="ECO:0000313" key="3">
    <source>
        <dbReference type="Proteomes" id="UP000662703"/>
    </source>
</evidence>
<keyword evidence="1" id="KW-0732">Signal</keyword>
<dbReference type="SMART" id="SM00028">
    <property type="entry name" value="TPR"/>
    <property type="match status" value="2"/>
</dbReference>
<dbReference type="Gene3D" id="3.90.70.10">
    <property type="entry name" value="Cysteine proteinases"/>
    <property type="match status" value="1"/>
</dbReference>
<dbReference type="RefSeq" id="WP_267240486.1">
    <property type="nucleotide sequence ID" value="NZ_ARXX01000032.1"/>
</dbReference>
<dbReference type="InterPro" id="IPR019734">
    <property type="entry name" value="TPR_rpt"/>
</dbReference>
<evidence type="ECO:0000256" key="1">
    <source>
        <dbReference type="SAM" id="SignalP"/>
    </source>
</evidence>
<gene>
    <name evidence="2" type="ORF">Y5W_02198</name>
</gene>
<proteinExistence type="predicted"/>
<dbReference type="InterPro" id="IPR011990">
    <property type="entry name" value="TPR-like_helical_dom_sf"/>
</dbReference>
<feature type="chain" id="PRO_5047210419" description="Peptidase C39" evidence="1">
    <location>
        <begin position="34"/>
        <end position="305"/>
    </location>
</feature>
<sequence>MPLPRMRGGRVAAALLLGLLLAACQTVPPPQEAEHPPQQYLDVPFIAQDAYQCGPAALGMMLQWNRLPGDKEALVDEVWLPERKGALGIELKAAGRARGLLAYPVQSPDALFAEVQAGHPVLVLQNLALPQWPMWHYAVVIGYRDGGERIVLHSGTKQATTSHWNRFLRTWARAEYWGFVLLPAGELPASVRPEPLLRALAPMQKDTLAHWQAAVARFPDSGRLRFGLANALWAAERHDAARDAYERTVTLAPELAPAWNNLAYARRDAGDRDGARQAVCRAHALAPDSGNVADSVEEITGGEGC</sequence>
<feature type="signal peptide" evidence="1">
    <location>
        <begin position="1"/>
        <end position="33"/>
    </location>
</feature>